<feature type="compositionally biased region" description="Gly residues" evidence="4">
    <location>
        <begin position="7"/>
        <end position="17"/>
    </location>
</feature>
<dbReference type="SMART" id="SM00066">
    <property type="entry name" value="GAL4"/>
    <property type="match status" value="1"/>
</dbReference>
<feature type="compositionally biased region" description="Low complexity" evidence="4">
    <location>
        <begin position="87"/>
        <end position="128"/>
    </location>
</feature>
<dbReference type="CDD" id="cd12148">
    <property type="entry name" value="fungal_TF_MHR"/>
    <property type="match status" value="1"/>
</dbReference>
<dbReference type="STRING" id="215250.A0A316YHQ3"/>
<feature type="region of interest" description="Disordered" evidence="4">
    <location>
        <begin position="314"/>
        <end position="342"/>
    </location>
</feature>
<dbReference type="GO" id="GO:0003677">
    <property type="term" value="F:DNA binding"/>
    <property type="evidence" value="ECO:0007669"/>
    <property type="project" value="InterPro"/>
</dbReference>
<feature type="compositionally biased region" description="Polar residues" evidence="4">
    <location>
        <begin position="59"/>
        <end position="86"/>
    </location>
</feature>
<feature type="region of interest" description="Disordered" evidence="4">
    <location>
        <begin position="1"/>
        <end position="130"/>
    </location>
</feature>
<dbReference type="PROSITE" id="PS50048">
    <property type="entry name" value="ZN2_CY6_FUNGAL_2"/>
    <property type="match status" value="1"/>
</dbReference>
<dbReference type="GeneID" id="37045568"/>
<dbReference type="Pfam" id="PF04082">
    <property type="entry name" value="Fungal_trans"/>
    <property type="match status" value="1"/>
</dbReference>
<dbReference type="FunCoup" id="A0A316YHQ3">
    <property type="interactions" value="139"/>
</dbReference>
<dbReference type="PROSITE" id="PS00463">
    <property type="entry name" value="ZN2_CY6_FUNGAL_1"/>
    <property type="match status" value="1"/>
</dbReference>
<evidence type="ECO:0000313" key="6">
    <source>
        <dbReference type="EMBL" id="PWN88374.1"/>
    </source>
</evidence>
<dbReference type="InParanoid" id="A0A316YHQ3"/>
<feature type="compositionally biased region" description="Low complexity" evidence="4">
    <location>
        <begin position="859"/>
        <end position="878"/>
    </location>
</feature>
<dbReference type="GO" id="GO:0006351">
    <property type="term" value="P:DNA-templated transcription"/>
    <property type="evidence" value="ECO:0007669"/>
    <property type="project" value="InterPro"/>
</dbReference>
<keyword evidence="3" id="KW-0539">Nucleus</keyword>
<feature type="compositionally biased region" description="Low complexity" evidence="4">
    <location>
        <begin position="906"/>
        <end position="936"/>
    </location>
</feature>
<feature type="compositionally biased region" description="Low complexity" evidence="4">
    <location>
        <begin position="1083"/>
        <end position="1093"/>
    </location>
</feature>
<dbReference type="GO" id="GO:0005634">
    <property type="term" value="C:nucleus"/>
    <property type="evidence" value="ECO:0007669"/>
    <property type="project" value="UniProtKB-SubCell"/>
</dbReference>
<proteinExistence type="predicted"/>
<dbReference type="GO" id="GO:0008270">
    <property type="term" value="F:zinc ion binding"/>
    <property type="evidence" value="ECO:0007669"/>
    <property type="project" value="InterPro"/>
</dbReference>
<dbReference type="InterPro" id="IPR007219">
    <property type="entry name" value="XnlR_reg_dom"/>
</dbReference>
<evidence type="ECO:0000313" key="7">
    <source>
        <dbReference type="Proteomes" id="UP000245768"/>
    </source>
</evidence>
<evidence type="ECO:0000256" key="3">
    <source>
        <dbReference type="ARBA" id="ARBA00023242"/>
    </source>
</evidence>
<accession>A0A316YHQ3</accession>
<feature type="region of interest" description="Disordered" evidence="4">
    <location>
        <begin position="1069"/>
        <end position="1093"/>
    </location>
</feature>
<comment type="subcellular location">
    <subcellularLocation>
        <location evidence="1">Nucleus</location>
    </subcellularLocation>
</comment>
<feature type="region of interest" description="Disordered" evidence="4">
    <location>
        <begin position="1007"/>
        <end position="1031"/>
    </location>
</feature>
<protein>
    <recommendedName>
        <fullName evidence="5">Zn(2)-C6 fungal-type domain-containing protein</fullName>
    </recommendedName>
</protein>
<keyword evidence="7" id="KW-1185">Reference proteome</keyword>
<dbReference type="SMART" id="SM00906">
    <property type="entry name" value="Fungal_trans"/>
    <property type="match status" value="1"/>
</dbReference>
<dbReference type="Pfam" id="PF00172">
    <property type="entry name" value="Zn_clus"/>
    <property type="match status" value="1"/>
</dbReference>
<dbReference type="GO" id="GO:0000981">
    <property type="term" value="F:DNA-binding transcription factor activity, RNA polymerase II-specific"/>
    <property type="evidence" value="ECO:0007669"/>
    <property type="project" value="InterPro"/>
</dbReference>
<feature type="compositionally biased region" description="Low complexity" evidence="4">
    <location>
        <begin position="18"/>
        <end position="40"/>
    </location>
</feature>
<sequence length="1129" mass="119588">MAPPDAAGGGTASGGTAGASRAATPTTTTTSSSAPTKIAPQPRPVSSRPPPQAIAPSTMDPSSASSTVPARTASSNGSASPQAIQRSHSSSQHQHQHQHPSSAHHGAPSSSSSSSSSSAAAAAAAAAALNNPRAKKTLADALATSQGVTPPRKRKRVHYSCAECHRRKHRCDRNIPCQPCLDRGLGDQCRPFQDGDEFGDERDRLKRLEDLVEGLARAHATLADRFAAAMKGAGGSGSLATRAALGGSNGAVVGATSPTSSGTSANGASAAAANAVKDEAMQLSDSEGDAKAKRARIRRNERIDIERDELRAQGSLQDEVGQAGLYGGSSEDVENLNNPLEGGLTREGDSFYGALALPSVSRGVIETKIHGERLELSTNVPLRSASAKVHRLIQEGGAPSNVIDELMNCLPPREESDAMLEWYFRDINETRLPLHERTFRASYEEIMNWRWGDLRSEEGDDGARHIPFLSFLFVILAIAKRSEPEERSSDEEARRGALFFLHCARRSMAIANAVRADHIDVLLAALYGARLLITLRQSAESWSLLGVAIRAAQAIGLHRDGTKLGLDAVTTERRRRLWALIYYLDRTTSMLLGRPQGIDDKTSDTLPPSDVDIDVLPRLAPAPVPPPFPPLEPVDANAPRKPPGVYAMVAMRHELAKLTGRIVEHFQDLSKPRNYADVHQLDADLERFYQALPPPYLCRALRGDEADRSFDEICPWLPIHRYLLNVEYHYVRITLHRPYLLRSDRYQLSRAAAFASAKADRQIRAEYKREVHWPSNRARNSHLGGVYRLFSSTLIAGIELLLDPKGPNAPELHAMIDEFLNSSSKVSDPSQCTKRELAIIKIFKAKALDPSWCAATATGGQQQQQQQQQQGALGSQQRQADRGKPVGAKGSQSQQQASSDPANKRLLQQQQSTQDAQSQGPQQQQQPSLAGSGPQPLQGDLAQRLLDQLGGLESMQILNQNQSPSSTSSGSSWDMSGFFGTGGSLGGLGAANGLQAGDSAFLAGGSGGGGGGSSSNVAGAPMTSMPTVSGGVGSPSLAINVPQNPSGGAGGAGGFDGFFNPATTLAWNAGDSGKTDQAQGSNTATAEGAAGGTPAMLGVGDVAELEGVDSSWAAGWGTLVEAIVSGQEL</sequence>
<feature type="compositionally biased region" description="Pro residues" evidence="4">
    <location>
        <begin position="41"/>
        <end position="53"/>
    </location>
</feature>
<organism evidence="6 7">
    <name type="scientific">Acaromyces ingoldii</name>
    <dbReference type="NCBI Taxonomy" id="215250"/>
    <lineage>
        <taxon>Eukaryota</taxon>
        <taxon>Fungi</taxon>
        <taxon>Dikarya</taxon>
        <taxon>Basidiomycota</taxon>
        <taxon>Ustilaginomycotina</taxon>
        <taxon>Exobasidiomycetes</taxon>
        <taxon>Exobasidiales</taxon>
        <taxon>Cryptobasidiaceae</taxon>
        <taxon>Acaromyces</taxon>
    </lineage>
</organism>
<dbReference type="Gene3D" id="4.10.240.10">
    <property type="entry name" value="Zn(2)-C6 fungal-type DNA-binding domain"/>
    <property type="match status" value="1"/>
</dbReference>
<evidence type="ECO:0000256" key="4">
    <source>
        <dbReference type="SAM" id="MobiDB-lite"/>
    </source>
</evidence>
<feature type="region of interest" description="Disordered" evidence="4">
    <location>
        <begin position="859"/>
        <end position="938"/>
    </location>
</feature>
<dbReference type="SUPFAM" id="SSF57701">
    <property type="entry name" value="Zn2/Cys6 DNA-binding domain"/>
    <property type="match status" value="1"/>
</dbReference>
<dbReference type="PANTHER" id="PTHR31001:SF87">
    <property type="entry name" value="COL-21"/>
    <property type="match status" value="1"/>
</dbReference>
<dbReference type="InterPro" id="IPR050613">
    <property type="entry name" value="Sec_Metabolite_Reg"/>
</dbReference>
<evidence type="ECO:0000259" key="5">
    <source>
        <dbReference type="PROSITE" id="PS50048"/>
    </source>
</evidence>
<feature type="domain" description="Zn(2)-C6 fungal-type" evidence="5">
    <location>
        <begin position="160"/>
        <end position="189"/>
    </location>
</feature>
<evidence type="ECO:0000256" key="1">
    <source>
        <dbReference type="ARBA" id="ARBA00004123"/>
    </source>
</evidence>
<gene>
    <name evidence="6" type="ORF">FA10DRAFT_280916</name>
</gene>
<dbReference type="InterPro" id="IPR036864">
    <property type="entry name" value="Zn2-C6_fun-type_DNA-bd_sf"/>
</dbReference>
<evidence type="ECO:0000256" key="2">
    <source>
        <dbReference type="ARBA" id="ARBA00022723"/>
    </source>
</evidence>
<dbReference type="PANTHER" id="PTHR31001">
    <property type="entry name" value="UNCHARACTERIZED TRANSCRIPTIONAL REGULATORY PROTEIN"/>
    <property type="match status" value="1"/>
</dbReference>
<dbReference type="CDD" id="cd00067">
    <property type="entry name" value="GAL4"/>
    <property type="match status" value="1"/>
</dbReference>
<dbReference type="InterPro" id="IPR001138">
    <property type="entry name" value="Zn2Cys6_DnaBD"/>
</dbReference>
<name>A0A316YHQ3_9BASI</name>
<dbReference type="Proteomes" id="UP000245768">
    <property type="component" value="Unassembled WGS sequence"/>
</dbReference>
<dbReference type="RefSeq" id="XP_025375572.1">
    <property type="nucleotide sequence ID" value="XM_025523652.1"/>
</dbReference>
<dbReference type="OrthoDB" id="4934715at2759"/>
<dbReference type="AlphaFoldDB" id="A0A316YHQ3"/>
<dbReference type="EMBL" id="KZ819638">
    <property type="protein sequence ID" value="PWN88374.1"/>
    <property type="molecule type" value="Genomic_DNA"/>
</dbReference>
<reference evidence="6" key="1">
    <citation type="journal article" date="2018" name="Mol. Biol. Evol.">
        <title>Broad Genomic Sampling Reveals a Smut Pathogenic Ancestry of the Fungal Clade Ustilaginomycotina.</title>
        <authorList>
            <person name="Kijpornyongpan T."/>
            <person name="Mondo S.J."/>
            <person name="Barry K."/>
            <person name="Sandor L."/>
            <person name="Lee J."/>
            <person name="Lipzen A."/>
            <person name="Pangilinan J."/>
            <person name="LaButti K."/>
            <person name="Hainaut M."/>
            <person name="Henrissat B."/>
            <person name="Grigoriev I.V."/>
            <person name="Spatafora J.W."/>
            <person name="Aime M.C."/>
        </authorList>
    </citation>
    <scope>NUCLEOTIDE SEQUENCE [LARGE SCALE GENOMIC DNA]</scope>
    <source>
        <strain evidence="6">MCA 4198</strain>
    </source>
</reference>
<keyword evidence="2" id="KW-0479">Metal-binding</keyword>